<comment type="similarity">
    <text evidence="1">Belongs to the phosphatidylethanolamine-binding protein family.</text>
</comment>
<keyword evidence="3" id="KW-1185">Reference proteome</keyword>
<evidence type="ECO:0008006" key="4">
    <source>
        <dbReference type="Google" id="ProtNLM"/>
    </source>
</evidence>
<dbReference type="Pfam" id="PF01161">
    <property type="entry name" value="PBP"/>
    <property type="match status" value="2"/>
</dbReference>
<dbReference type="FunFam" id="3.90.280.10:FF:000001">
    <property type="entry name" value="Terminal flower 1"/>
    <property type="match status" value="1"/>
</dbReference>
<dbReference type="SUPFAM" id="SSF49777">
    <property type="entry name" value="PEBP-like"/>
    <property type="match status" value="2"/>
</dbReference>
<evidence type="ECO:0000313" key="3">
    <source>
        <dbReference type="Proteomes" id="UP000596660"/>
    </source>
</evidence>
<sequence>MPRTASTSAPRDPLEIGRVIGDVLDPFNRSVNLRVSYNNRIVTTGGEFRPSQVDSQPRVEVGGDDLRTFYTLVMVDPDAPSPSNPHLREYLHWLVTDIPGTTGATFGQEVVCYESPRPSQGIHRFVFVLFQQLGRQTVYAPGWRPNFITRDFAELYNLGLPVAAVYFNCQREGGCGGRRVIGDVVDAIDSPVTLNIIYNNEIFTAGGEFLPSQVVSQPRVEVGGHLGTFYTLVIVNPDAPSPRNPSLKEYMHWLVTDIPGNSEASLGQEVVPYESPQPSIGIHRMVFVLLQQRGQQTVYPPGWRQNFNTRDFAEVYDLTPVAAVYFNCRREGDLGGSKL</sequence>
<proteinExistence type="inferred from homology"/>
<dbReference type="InterPro" id="IPR036610">
    <property type="entry name" value="PEBP-like_sf"/>
</dbReference>
<reference evidence="2" key="2">
    <citation type="submission" date="2021-03" db="UniProtKB">
        <authorList>
            <consortium name="EnsemblPlants"/>
        </authorList>
    </citation>
    <scope>IDENTIFICATION</scope>
</reference>
<dbReference type="CDD" id="cd00866">
    <property type="entry name" value="PEBP_euk"/>
    <property type="match status" value="2"/>
</dbReference>
<dbReference type="SMR" id="A0A803LGF5"/>
<evidence type="ECO:0000256" key="1">
    <source>
        <dbReference type="ARBA" id="ARBA00007091"/>
    </source>
</evidence>
<dbReference type="InterPro" id="IPR008914">
    <property type="entry name" value="PEBP"/>
</dbReference>
<evidence type="ECO:0000313" key="2">
    <source>
        <dbReference type="EnsemblPlants" id="AUR62013052-RA:cds"/>
    </source>
</evidence>
<dbReference type="InterPro" id="IPR001858">
    <property type="entry name" value="Phosphatidylethanolamine-bd_CS"/>
</dbReference>
<dbReference type="PROSITE" id="PS01220">
    <property type="entry name" value="PBP"/>
    <property type="match status" value="1"/>
</dbReference>
<dbReference type="InterPro" id="IPR035810">
    <property type="entry name" value="PEBP_euk"/>
</dbReference>
<dbReference type="AlphaFoldDB" id="A0A803LGF5"/>
<accession>A0A803LGF5</accession>
<dbReference type="OMA" id="CADTARD"/>
<dbReference type="Gene3D" id="3.90.280.10">
    <property type="entry name" value="PEBP-like"/>
    <property type="match status" value="2"/>
</dbReference>
<organism evidence="2 3">
    <name type="scientific">Chenopodium quinoa</name>
    <name type="common">Quinoa</name>
    <dbReference type="NCBI Taxonomy" id="63459"/>
    <lineage>
        <taxon>Eukaryota</taxon>
        <taxon>Viridiplantae</taxon>
        <taxon>Streptophyta</taxon>
        <taxon>Embryophyta</taxon>
        <taxon>Tracheophyta</taxon>
        <taxon>Spermatophyta</taxon>
        <taxon>Magnoliopsida</taxon>
        <taxon>eudicotyledons</taxon>
        <taxon>Gunneridae</taxon>
        <taxon>Pentapetalae</taxon>
        <taxon>Caryophyllales</taxon>
        <taxon>Chenopodiaceae</taxon>
        <taxon>Chenopodioideae</taxon>
        <taxon>Atripliceae</taxon>
        <taxon>Chenopodium</taxon>
    </lineage>
</organism>
<dbReference type="Proteomes" id="UP000596660">
    <property type="component" value="Unplaced"/>
</dbReference>
<reference evidence="2" key="1">
    <citation type="journal article" date="2017" name="Nature">
        <title>The genome of Chenopodium quinoa.</title>
        <authorList>
            <person name="Jarvis D.E."/>
            <person name="Ho Y.S."/>
            <person name="Lightfoot D.J."/>
            <person name="Schmoeckel S.M."/>
            <person name="Li B."/>
            <person name="Borm T.J.A."/>
            <person name="Ohyanagi H."/>
            <person name="Mineta K."/>
            <person name="Michell C.T."/>
            <person name="Saber N."/>
            <person name="Kharbatia N.M."/>
            <person name="Rupper R.R."/>
            <person name="Sharp A.R."/>
            <person name="Dally N."/>
            <person name="Boughton B.A."/>
            <person name="Woo Y.H."/>
            <person name="Gao G."/>
            <person name="Schijlen E.G.W.M."/>
            <person name="Guo X."/>
            <person name="Momin A.A."/>
            <person name="Negrao S."/>
            <person name="Al-Babili S."/>
            <person name="Gehring C."/>
            <person name="Roessner U."/>
            <person name="Jung C."/>
            <person name="Murphy K."/>
            <person name="Arold S.T."/>
            <person name="Gojobori T."/>
            <person name="van der Linden C.G."/>
            <person name="van Loo E.N."/>
            <person name="Jellen E.N."/>
            <person name="Maughan P.J."/>
            <person name="Tester M."/>
        </authorList>
    </citation>
    <scope>NUCLEOTIDE SEQUENCE [LARGE SCALE GENOMIC DNA]</scope>
    <source>
        <strain evidence="2">cv. PI 614886</strain>
    </source>
</reference>
<dbReference type="PANTHER" id="PTHR11362">
    <property type="entry name" value="PHOSPHATIDYLETHANOLAMINE-BINDING PROTEIN"/>
    <property type="match status" value="1"/>
</dbReference>
<protein>
    <recommendedName>
        <fullName evidence="4">Flowering locus T</fullName>
    </recommendedName>
</protein>
<dbReference type="Gramene" id="AUR62013052-RA">
    <property type="protein sequence ID" value="AUR62013052-RA:cds"/>
    <property type="gene ID" value="AUR62013052"/>
</dbReference>
<name>A0A803LGF5_CHEQI</name>
<dbReference type="PANTHER" id="PTHR11362:SF154">
    <property type="entry name" value="PROTEIN FLOWERING LOCUS T-LIKE"/>
    <property type="match status" value="1"/>
</dbReference>
<dbReference type="EnsemblPlants" id="AUR62013052-RA">
    <property type="protein sequence ID" value="AUR62013052-RA:cds"/>
    <property type="gene ID" value="AUR62013052"/>
</dbReference>